<feature type="non-terminal residue" evidence="3">
    <location>
        <position position="1"/>
    </location>
</feature>
<dbReference type="PANTHER" id="PTHR12136">
    <property type="entry name" value="ENHANCED DISEASE RESISTANCE-RELATED"/>
    <property type="match status" value="1"/>
</dbReference>
<evidence type="ECO:0000313" key="3">
    <source>
        <dbReference type="EMBL" id="GFP99164.1"/>
    </source>
</evidence>
<keyword evidence="1" id="KW-0472">Membrane</keyword>
<dbReference type="Pfam" id="PF07059">
    <property type="entry name" value="EDR2_C"/>
    <property type="match status" value="1"/>
</dbReference>
<gene>
    <name evidence="3" type="ORF">PHJA_002060300</name>
</gene>
<dbReference type="PANTHER" id="PTHR12136:SF100">
    <property type="entry name" value="PROTEIN ENHANCED DISEASE RESISTANCE 2-LIKE"/>
    <property type="match status" value="1"/>
</dbReference>
<feature type="transmembrane region" description="Helical" evidence="1">
    <location>
        <begin position="196"/>
        <end position="216"/>
    </location>
</feature>
<accession>A0A830CSR1</accession>
<dbReference type="AlphaFoldDB" id="A0A830CSR1"/>
<dbReference type="InterPro" id="IPR009769">
    <property type="entry name" value="EDR2_C"/>
</dbReference>
<evidence type="ECO:0000259" key="2">
    <source>
        <dbReference type="Pfam" id="PF07059"/>
    </source>
</evidence>
<keyword evidence="4" id="KW-1185">Reference proteome</keyword>
<comment type="caution">
    <text evidence="3">The sequence shown here is derived from an EMBL/GenBank/DDBJ whole genome shotgun (WGS) entry which is preliminary data.</text>
</comment>
<protein>
    <submittedName>
        <fullName evidence="3">Protein enhanced disease resistance 2</fullName>
    </submittedName>
</protein>
<proteinExistence type="predicted"/>
<dbReference type="Proteomes" id="UP000653305">
    <property type="component" value="Unassembled WGS sequence"/>
</dbReference>
<organism evidence="3 4">
    <name type="scientific">Phtheirospermum japonicum</name>
    <dbReference type="NCBI Taxonomy" id="374723"/>
    <lineage>
        <taxon>Eukaryota</taxon>
        <taxon>Viridiplantae</taxon>
        <taxon>Streptophyta</taxon>
        <taxon>Embryophyta</taxon>
        <taxon>Tracheophyta</taxon>
        <taxon>Spermatophyta</taxon>
        <taxon>Magnoliopsida</taxon>
        <taxon>eudicotyledons</taxon>
        <taxon>Gunneridae</taxon>
        <taxon>Pentapetalae</taxon>
        <taxon>asterids</taxon>
        <taxon>lamiids</taxon>
        <taxon>Lamiales</taxon>
        <taxon>Orobanchaceae</taxon>
        <taxon>Orobanchaceae incertae sedis</taxon>
        <taxon>Phtheirospermum</taxon>
    </lineage>
</organism>
<keyword evidence="1" id="KW-1133">Transmembrane helix</keyword>
<dbReference type="EMBL" id="BMAC01000559">
    <property type="protein sequence ID" value="GFP99164.1"/>
    <property type="molecule type" value="Genomic_DNA"/>
</dbReference>
<name>A0A830CSR1_9LAMI</name>
<evidence type="ECO:0000313" key="4">
    <source>
        <dbReference type="Proteomes" id="UP000653305"/>
    </source>
</evidence>
<reference evidence="3" key="1">
    <citation type="submission" date="2020-07" db="EMBL/GenBank/DDBJ databases">
        <title>Ethylene signaling mediates host invasion by parasitic plants.</title>
        <authorList>
            <person name="Yoshida S."/>
        </authorList>
    </citation>
    <scope>NUCLEOTIDE SEQUENCE</scope>
    <source>
        <strain evidence="3">Okayama</strain>
    </source>
</reference>
<sequence>QIASEEESHEQLDVSIFSGNLRLDDLDNARDCYTLSDGNNFKVCSNNFFLDKSKAPGGKPLLELVAANLFKDTKRMDNVARRSGCAAQVASERGHFSIIFNLHVPGSTHYSKVFYFVPKEFVPGSLMQRFVDGYDDFQNCRLELIPSVPKGSWIVRQSIGSTACLLRKSIDFNYIRRHNYLEIDVDIGSSTVTKGVLGLVIGVITTVVVDIAKIIISFSSK</sequence>
<feature type="domain" description="Protein ENHANCED DISEASE RESISTANCE 2 C-terminal" evidence="2">
    <location>
        <begin position="36"/>
        <end position="215"/>
    </location>
</feature>
<keyword evidence="1" id="KW-0812">Transmembrane</keyword>
<evidence type="ECO:0000256" key="1">
    <source>
        <dbReference type="SAM" id="Phobius"/>
    </source>
</evidence>
<dbReference type="InterPro" id="IPR045096">
    <property type="entry name" value="EDR2-like"/>
</dbReference>
<dbReference type="OrthoDB" id="9970435at2759"/>